<protein>
    <submittedName>
        <fullName evidence="3">Glycosyltransferase</fullName>
    </submittedName>
</protein>
<evidence type="ECO:0000313" key="4">
    <source>
        <dbReference type="Proteomes" id="UP000488299"/>
    </source>
</evidence>
<keyword evidence="4" id="KW-1185">Reference proteome</keyword>
<proteinExistence type="inferred from homology"/>
<name>A0A7J5U3M0_9BACT</name>
<sequence length="270" mass="30368">MQQSYLSVVLITLNAERTLPRTLASVANWADEIVLVDSGSTDATLDIAHSYGCRVLHRSFDGFGAQKQFAVDQATHDWVLLLDADETPDEILKRSIMDALRQRPDPQQGFCLPRSLVFMGQMLRHGGEQNRPVLRLFNRQHAHISPALVHESVVTTGSVTVLEGTLWHDSYGSLHEYITKMNQYTSLNARQAGVHQRKQGALEVSVRFGFKFLKVYLFKGSFRDGLPGFVWAFFSAVYPVLKYTKLYEATQKKTKSERVTGGKQLSVSGF</sequence>
<dbReference type="SUPFAM" id="SSF53448">
    <property type="entry name" value="Nucleotide-diphospho-sugar transferases"/>
    <property type="match status" value="1"/>
</dbReference>
<evidence type="ECO:0000256" key="1">
    <source>
        <dbReference type="ARBA" id="ARBA00038494"/>
    </source>
</evidence>
<dbReference type="PANTHER" id="PTHR43630:SF2">
    <property type="entry name" value="GLYCOSYLTRANSFERASE"/>
    <property type="match status" value="1"/>
</dbReference>
<reference evidence="3 4" key="1">
    <citation type="submission" date="2019-10" db="EMBL/GenBank/DDBJ databases">
        <title>Rudanella paleaurantiibacter sp. nov., isolated from sludge.</title>
        <authorList>
            <person name="Xu S.Q."/>
        </authorList>
    </citation>
    <scope>NUCLEOTIDE SEQUENCE [LARGE SCALE GENOMIC DNA]</scope>
    <source>
        <strain evidence="3 4">HX-22-17</strain>
    </source>
</reference>
<dbReference type="InterPro" id="IPR029044">
    <property type="entry name" value="Nucleotide-diphossugar_trans"/>
</dbReference>
<dbReference type="GO" id="GO:0016740">
    <property type="term" value="F:transferase activity"/>
    <property type="evidence" value="ECO:0007669"/>
    <property type="project" value="UniProtKB-KW"/>
</dbReference>
<comment type="similarity">
    <text evidence="1">Belongs to the glycosyltransferase 2 family. WaaE/KdtX subfamily.</text>
</comment>
<dbReference type="PANTHER" id="PTHR43630">
    <property type="entry name" value="POLY-BETA-1,6-N-ACETYL-D-GLUCOSAMINE SYNTHASE"/>
    <property type="match status" value="1"/>
</dbReference>
<evidence type="ECO:0000313" key="3">
    <source>
        <dbReference type="EMBL" id="KAB7732449.1"/>
    </source>
</evidence>
<accession>A0A7J5U3M0</accession>
<evidence type="ECO:0000259" key="2">
    <source>
        <dbReference type="Pfam" id="PF00535"/>
    </source>
</evidence>
<dbReference type="AlphaFoldDB" id="A0A7J5U3M0"/>
<dbReference type="EMBL" id="WELI01000001">
    <property type="protein sequence ID" value="KAB7732449.1"/>
    <property type="molecule type" value="Genomic_DNA"/>
</dbReference>
<dbReference type="Proteomes" id="UP000488299">
    <property type="component" value="Unassembled WGS sequence"/>
</dbReference>
<organism evidence="3 4">
    <name type="scientific">Rudanella paleaurantiibacter</name>
    <dbReference type="NCBI Taxonomy" id="2614655"/>
    <lineage>
        <taxon>Bacteria</taxon>
        <taxon>Pseudomonadati</taxon>
        <taxon>Bacteroidota</taxon>
        <taxon>Cytophagia</taxon>
        <taxon>Cytophagales</taxon>
        <taxon>Cytophagaceae</taxon>
        <taxon>Rudanella</taxon>
    </lineage>
</organism>
<dbReference type="RefSeq" id="WP_152121757.1">
    <property type="nucleotide sequence ID" value="NZ_WELI01000001.1"/>
</dbReference>
<feature type="domain" description="Glycosyltransferase 2-like" evidence="2">
    <location>
        <begin position="7"/>
        <end position="102"/>
    </location>
</feature>
<comment type="caution">
    <text evidence="3">The sequence shown here is derived from an EMBL/GenBank/DDBJ whole genome shotgun (WGS) entry which is preliminary data.</text>
</comment>
<keyword evidence="3" id="KW-0808">Transferase</keyword>
<gene>
    <name evidence="3" type="ORF">F5984_00355</name>
</gene>
<dbReference type="Pfam" id="PF00535">
    <property type="entry name" value="Glycos_transf_2"/>
    <property type="match status" value="1"/>
</dbReference>
<dbReference type="InterPro" id="IPR001173">
    <property type="entry name" value="Glyco_trans_2-like"/>
</dbReference>
<dbReference type="Gene3D" id="3.90.550.10">
    <property type="entry name" value="Spore Coat Polysaccharide Biosynthesis Protein SpsA, Chain A"/>
    <property type="match status" value="1"/>
</dbReference>
<dbReference type="CDD" id="cd02511">
    <property type="entry name" value="Beta4Glucosyltransferase"/>
    <property type="match status" value="1"/>
</dbReference>